<sequence>MTELEIREKIDLHRSGKDSSKNYVEFYFHACFYEFFNSEDSYWKTNLDGSELSEILKTLNVQVDFEILKTKYNNQQNHDVEVFHSTSDEQVFVYFIILPKYWTAD</sequence>
<proteinExistence type="predicted"/>
<reference evidence="1" key="1">
    <citation type="submission" date="2023-03" db="EMBL/GenBank/DDBJ databases">
        <title>Andean soil-derived lignocellulolytic bacterial consortium as a source of novel taxa and putative plastic-active enzymes.</title>
        <authorList>
            <person name="Diaz-Garcia L."/>
            <person name="Chuvochina M."/>
            <person name="Feuerriegel G."/>
            <person name="Bunk B."/>
            <person name="Sproer C."/>
            <person name="Streit W.R."/>
            <person name="Rodriguez L.M."/>
            <person name="Overmann J."/>
            <person name="Jimenez D.J."/>
        </authorList>
    </citation>
    <scope>NUCLEOTIDE SEQUENCE</scope>
    <source>
        <strain evidence="1">MAG 3858</strain>
    </source>
</reference>
<evidence type="ECO:0000313" key="2">
    <source>
        <dbReference type="Proteomes" id="UP001214530"/>
    </source>
</evidence>
<protein>
    <submittedName>
        <fullName evidence="1">Uncharacterized protein</fullName>
    </submittedName>
</protein>
<gene>
    <name evidence="1" type="ORF">P0Y49_14495</name>
</gene>
<organism evidence="1 2">
    <name type="scientific">Candidatus Pedobacter colombiensis</name>
    <dbReference type="NCBI Taxonomy" id="3121371"/>
    <lineage>
        <taxon>Bacteria</taxon>
        <taxon>Pseudomonadati</taxon>
        <taxon>Bacteroidota</taxon>
        <taxon>Sphingobacteriia</taxon>
        <taxon>Sphingobacteriales</taxon>
        <taxon>Sphingobacteriaceae</taxon>
        <taxon>Pedobacter</taxon>
    </lineage>
</organism>
<dbReference type="AlphaFoldDB" id="A0AAJ6B7F0"/>
<name>A0AAJ6B7F0_9SPHI</name>
<accession>A0AAJ6B7F0</accession>
<dbReference type="EMBL" id="CP119313">
    <property type="protein sequence ID" value="WEK18003.1"/>
    <property type="molecule type" value="Genomic_DNA"/>
</dbReference>
<evidence type="ECO:0000313" key="1">
    <source>
        <dbReference type="EMBL" id="WEK18003.1"/>
    </source>
</evidence>
<dbReference type="Proteomes" id="UP001214530">
    <property type="component" value="Chromosome"/>
</dbReference>